<dbReference type="PROSITE" id="PS51186">
    <property type="entry name" value="GNAT"/>
    <property type="match status" value="1"/>
</dbReference>
<dbReference type="EMBL" id="JBHUHY010000016">
    <property type="protein sequence ID" value="MFD2188382.1"/>
    <property type="molecule type" value="Genomic_DNA"/>
</dbReference>
<dbReference type="InterPro" id="IPR000182">
    <property type="entry name" value="GNAT_dom"/>
</dbReference>
<reference evidence="3" key="1">
    <citation type="journal article" date="2019" name="Int. J. Syst. Evol. Microbiol.">
        <title>The Global Catalogue of Microorganisms (GCM) 10K type strain sequencing project: providing services to taxonomists for standard genome sequencing and annotation.</title>
        <authorList>
            <consortium name="The Broad Institute Genomics Platform"/>
            <consortium name="The Broad Institute Genome Sequencing Center for Infectious Disease"/>
            <person name="Wu L."/>
            <person name="Ma J."/>
        </authorList>
    </citation>
    <scope>NUCLEOTIDE SEQUENCE [LARGE SCALE GENOMIC DNA]</scope>
    <source>
        <strain evidence="3">DT92</strain>
    </source>
</reference>
<dbReference type="InterPro" id="IPR016181">
    <property type="entry name" value="Acyl_CoA_acyltransferase"/>
</dbReference>
<evidence type="ECO:0000259" key="1">
    <source>
        <dbReference type="PROSITE" id="PS51186"/>
    </source>
</evidence>
<comment type="caution">
    <text evidence="2">The sequence shown here is derived from an EMBL/GenBank/DDBJ whole genome shotgun (WGS) entry which is preliminary data.</text>
</comment>
<dbReference type="SUPFAM" id="SSF55729">
    <property type="entry name" value="Acyl-CoA N-acyltransferases (Nat)"/>
    <property type="match status" value="1"/>
</dbReference>
<protein>
    <submittedName>
        <fullName evidence="2">GNAT family N-acetyltransferase</fullName>
        <ecNumber evidence="2">2.3.-.-</ecNumber>
    </submittedName>
</protein>
<sequence length="182" mass="21542">MNSYIFTSQRLGFRNWTFNDLDVLTEINNDDDVMEFFPFKPSREDTQNFIYKMQETQRENGFCYFAVDILENKDFIGFIGLCKQTYLEELTPFVDIGWRLKKSIWNQGYATEGAKACLDYGFNVIGLEKIYSVAPEINKKSELIMKKIGMQRVKTFDHPKLTNYKELLSCVLYEKKRLIRNK</sequence>
<feature type="domain" description="N-acetyltransferase" evidence="1">
    <location>
        <begin position="11"/>
        <end position="179"/>
    </location>
</feature>
<dbReference type="GO" id="GO:0016746">
    <property type="term" value="F:acyltransferase activity"/>
    <property type="evidence" value="ECO:0007669"/>
    <property type="project" value="UniProtKB-KW"/>
</dbReference>
<dbReference type="PANTHER" id="PTHR43792">
    <property type="entry name" value="GNAT FAMILY, PUTATIVE (AFU_ORTHOLOGUE AFUA_3G00765)-RELATED-RELATED"/>
    <property type="match status" value="1"/>
</dbReference>
<dbReference type="Gene3D" id="3.40.630.30">
    <property type="match status" value="1"/>
</dbReference>
<evidence type="ECO:0000313" key="2">
    <source>
        <dbReference type="EMBL" id="MFD2188382.1"/>
    </source>
</evidence>
<keyword evidence="2" id="KW-0808">Transferase</keyword>
<evidence type="ECO:0000313" key="3">
    <source>
        <dbReference type="Proteomes" id="UP001597344"/>
    </source>
</evidence>
<dbReference type="InterPro" id="IPR051531">
    <property type="entry name" value="N-acetyltransferase"/>
</dbReference>
<dbReference type="PANTHER" id="PTHR43792:SF1">
    <property type="entry name" value="N-ACETYLTRANSFERASE DOMAIN-CONTAINING PROTEIN"/>
    <property type="match status" value="1"/>
</dbReference>
<gene>
    <name evidence="2" type="ORF">ACFSJT_16370</name>
</gene>
<dbReference type="Proteomes" id="UP001597344">
    <property type="component" value="Unassembled WGS sequence"/>
</dbReference>
<dbReference type="EC" id="2.3.-.-" evidence="2"/>
<keyword evidence="2" id="KW-0012">Acyltransferase</keyword>
<dbReference type="RefSeq" id="WP_378321414.1">
    <property type="nucleotide sequence ID" value="NZ_JBHUHY010000016.1"/>
</dbReference>
<name>A0ABW5B0U9_9FLAO</name>
<organism evidence="2 3">
    <name type="scientific">Aquimarina celericrescens</name>
    <dbReference type="NCBI Taxonomy" id="1964542"/>
    <lineage>
        <taxon>Bacteria</taxon>
        <taxon>Pseudomonadati</taxon>
        <taxon>Bacteroidota</taxon>
        <taxon>Flavobacteriia</taxon>
        <taxon>Flavobacteriales</taxon>
        <taxon>Flavobacteriaceae</taxon>
        <taxon>Aquimarina</taxon>
    </lineage>
</organism>
<proteinExistence type="predicted"/>
<accession>A0ABW5B0U9</accession>
<dbReference type="Pfam" id="PF13302">
    <property type="entry name" value="Acetyltransf_3"/>
    <property type="match status" value="1"/>
</dbReference>
<keyword evidence="3" id="KW-1185">Reference proteome</keyword>